<comment type="subcellular location">
    <subcellularLocation>
        <location evidence="1 10">Cell outer membrane</location>
        <topology evidence="1 10">Multi-pass membrane protein</topology>
    </subcellularLocation>
</comment>
<dbReference type="InterPro" id="IPR036942">
    <property type="entry name" value="Beta-barrel_TonB_sf"/>
</dbReference>
<name>U5QL10_GLOK1</name>
<dbReference type="Gene3D" id="2.40.170.20">
    <property type="entry name" value="TonB-dependent receptor, beta-barrel domain"/>
    <property type="match status" value="1"/>
</dbReference>
<dbReference type="InterPro" id="IPR012910">
    <property type="entry name" value="Plug_dom"/>
</dbReference>
<keyword evidence="5 13" id="KW-0732">Signal</keyword>
<dbReference type="PANTHER" id="PTHR30069">
    <property type="entry name" value="TONB-DEPENDENT OUTER MEMBRANE RECEPTOR"/>
    <property type="match status" value="1"/>
</dbReference>
<keyword evidence="8 16" id="KW-0675">Receptor</keyword>
<dbReference type="InterPro" id="IPR039426">
    <property type="entry name" value="TonB-dep_rcpt-like"/>
</dbReference>
<dbReference type="InterPro" id="IPR037066">
    <property type="entry name" value="Plug_dom_sf"/>
</dbReference>
<feature type="domain" description="TonB-dependent receptor-like beta-barrel" evidence="14">
    <location>
        <begin position="442"/>
        <end position="846"/>
    </location>
</feature>
<dbReference type="Proteomes" id="UP000017396">
    <property type="component" value="Chromosome"/>
</dbReference>
<dbReference type="PROSITE" id="PS52016">
    <property type="entry name" value="TONB_DEPENDENT_REC_3"/>
    <property type="match status" value="1"/>
</dbReference>
<dbReference type="eggNOG" id="COG4771">
    <property type="taxonomic scope" value="Bacteria"/>
</dbReference>
<dbReference type="RefSeq" id="WP_023174856.1">
    <property type="nucleotide sequence ID" value="NC_022600.1"/>
</dbReference>
<evidence type="ECO:0000256" key="12">
    <source>
        <dbReference type="SAM" id="MobiDB-lite"/>
    </source>
</evidence>
<evidence type="ECO:0000256" key="5">
    <source>
        <dbReference type="ARBA" id="ARBA00022729"/>
    </source>
</evidence>
<evidence type="ECO:0000256" key="4">
    <source>
        <dbReference type="ARBA" id="ARBA00022692"/>
    </source>
</evidence>
<gene>
    <name evidence="16" type="ORF">GKIL_3322</name>
</gene>
<dbReference type="InterPro" id="IPR000531">
    <property type="entry name" value="Beta-barrel_TonB"/>
</dbReference>
<evidence type="ECO:0000256" key="6">
    <source>
        <dbReference type="ARBA" id="ARBA00023077"/>
    </source>
</evidence>
<dbReference type="Pfam" id="PF07715">
    <property type="entry name" value="Plug"/>
    <property type="match status" value="1"/>
</dbReference>
<dbReference type="PANTHER" id="PTHR30069:SF29">
    <property type="entry name" value="HEMOGLOBIN AND HEMOGLOBIN-HAPTOGLOBIN-BINDING PROTEIN 1-RELATED"/>
    <property type="match status" value="1"/>
</dbReference>
<dbReference type="OrthoDB" id="473897at2"/>
<sequence>MGVFLKFRLPLFLAMGLLVPWEAAQGQPPLRLGDLRTLDTGSAADLKERPAAWNWTEPVIKQAAAPPDGAQSSEPVADLPDEEGAGDLLDEVAVTATRRPVRQRDTTATTYSVRQEDFRAVGATTASDALQLVPGFQAVPSFGGIRIGGIFLRGFDDSRFQLLRDGLLLNRSSSGAADLVAVQLVDLERIEVVTGGATLRYGSGAVGGVINLITETPKGQPRLRFSYETGSYGFSRYTAKFGGDDTFNYNLTYGGIVAFNDYPFSYTLPNQALFYGPTSNPAAQAPAAINPAGYPNGQNSFGLGGAAAADPANRGPIDLYGFLKPEVGPPIKVQGVADAAQAASDNYSAKLTFKPDPFNKLTLRLDQQNRFYLQTPSTFGNSFPVCQGGPSAAANPTLNGDQFFPVDEFGNPLSCDQQRYTVATPSSVQAGGPYPYNIALGSGAVFPTGQAYPLAEASTQGGPRAFQRIHTSQTQAALYWDHEISPTTSLNSYAYFLRLAGNQFTPDPFYYNTNLQQSLGTSAIPGLPGQRTAPPNAQPAYENGRFEIQTALNTKLSPGQDLSFGLNFLEDRSYQQRSGGRTFFDKAIARYAAFLIDDISFSDQLKANIGLRYTSNSAFGELLSPAAGVRYSPTSFLSLRANWSQVFNAPSLTNLFVAGAGVIPNPDLKPETGVTYDVGVDITPARNLGFRLTYFNTYLDGAIGTAVFRNPDPTSQFRFLSQTRNLDSRLASGIELTADWQLSDQWRLRAIWSNTDARNYGPPDSPDQSTYPYFYQYQDPNIPFNSVLVNAVYQNRGLLASLVGRYDSGKRRFNSLDFVPAWFSLDLNVELPIAPNFILTGSVFNLLDSQYEFRDGAPAPGTTFRLGGRVEIGG</sequence>
<feature type="signal peptide" evidence="13">
    <location>
        <begin position="1"/>
        <end position="23"/>
    </location>
</feature>
<comment type="similarity">
    <text evidence="10 11">Belongs to the TonB-dependent receptor family.</text>
</comment>
<dbReference type="KEGG" id="glj:GKIL_3322"/>
<organism evidence="16 17">
    <name type="scientific">Gloeobacter kilaueensis (strain ATCC BAA-2537 / CCAP 1431/1 / ULC 316 / JS1)</name>
    <dbReference type="NCBI Taxonomy" id="1183438"/>
    <lineage>
        <taxon>Bacteria</taxon>
        <taxon>Bacillati</taxon>
        <taxon>Cyanobacteriota</taxon>
        <taxon>Cyanophyceae</taxon>
        <taxon>Gloeobacterales</taxon>
        <taxon>Gloeobacteraceae</taxon>
        <taxon>Gloeobacter</taxon>
    </lineage>
</organism>
<dbReference type="STRING" id="1183438.GKIL_3322"/>
<protein>
    <submittedName>
        <fullName evidence="16">TonB-dependent receptor</fullName>
    </submittedName>
</protein>
<feature type="chain" id="PRO_5004664157" evidence="13">
    <location>
        <begin position="24"/>
        <end position="874"/>
    </location>
</feature>
<dbReference type="Gene3D" id="2.170.130.10">
    <property type="entry name" value="TonB-dependent receptor, plug domain"/>
    <property type="match status" value="1"/>
</dbReference>
<keyword evidence="7 10" id="KW-0472">Membrane</keyword>
<keyword evidence="3 10" id="KW-1134">Transmembrane beta strand</keyword>
<evidence type="ECO:0000256" key="9">
    <source>
        <dbReference type="ARBA" id="ARBA00023237"/>
    </source>
</evidence>
<evidence type="ECO:0000256" key="3">
    <source>
        <dbReference type="ARBA" id="ARBA00022452"/>
    </source>
</evidence>
<accession>U5QL10</accession>
<feature type="region of interest" description="Disordered" evidence="12">
    <location>
        <begin position="63"/>
        <end position="82"/>
    </location>
</feature>
<keyword evidence="9 10" id="KW-0998">Cell outer membrane</keyword>
<dbReference type="HOGENOM" id="CLU_008287_7_0_3"/>
<keyword evidence="2 10" id="KW-0813">Transport</keyword>
<evidence type="ECO:0000259" key="15">
    <source>
        <dbReference type="Pfam" id="PF07715"/>
    </source>
</evidence>
<dbReference type="SUPFAM" id="SSF56935">
    <property type="entry name" value="Porins"/>
    <property type="match status" value="1"/>
</dbReference>
<keyword evidence="17" id="KW-1185">Reference proteome</keyword>
<keyword evidence="6 11" id="KW-0798">TonB box</keyword>
<evidence type="ECO:0000256" key="10">
    <source>
        <dbReference type="PROSITE-ProRule" id="PRU01360"/>
    </source>
</evidence>
<reference evidence="16 17" key="1">
    <citation type="journal article" date="2013" name="PLoS ONE">
        <title>Cultivation and Complete Genome Sequencing of Gloeobacter kilaueensis sp. nov., from a Lava Cave in Kilauea Caldera, Hawai'i.</title>
        <authorList>
            <person name="Saw J.H."/>
            <person name="Schatz M."/>
            <person name="Brown M.V."/>
            <person name="Kunkel D.D."/>
            <person name="Foster J.S."/>
            <person name="Shick H."/>
            <person name="Christensen S."/>
            <person name="Hou S."/>
            <person name="Wan X."/>
            <person name="Donachie S.P."/>
        </authorList>
    </citation>
    <scope>NUCLEOTIDE SEQUENCE [LARGE SCALE GENOMIC DNA]</scope>
    <source>
        <strain evidence="17">JS</strain>
    </source>
</reference>
<evidence type="ECO:0000256" key="2">
    <source>
        <dbReference type="ARBA" id="ARBA00022448"/>
    </source>
</evidence>
<evidence type="ECO:0000256" key="7">
    <source>
        <dbReference type="ARBA" id="ARBA00023136"/>
    </source>
</evidence>
<dbReference type="AlphaFoldDB" id="U5QL10"/>
<evidence type="ECO:0000259" key="14">
    <source>
        <dbReference type="Pfam" id="PF00593"/>
    </source>
</evidence>
<dbReference type="Pfam" id="PF00593">
    <property type="entry name" value="TonB_dep_Rec_b-barrel"/>
    <property type="match status" value="1"/>
</dbReference>
<feature type="domain" description="TonB-dependent receptor plug" evidence="15">
    <location>
        <begin position="103"/>
        <end position="209"/>
    </location>
</feature>
<proteinExistence type="inferred from homology"/>
<evidence type="ECO:0000256" key="13">
    <source>
        <dbReference type="SAM" id="SignalP"/>
    </source>
</evidence>
<evidence type="ECO:0000313" key="16">
    <source>
        <dbReference type="EMBL" id="AGY59568.1"/>
    </source>
</evidence>
<evidence type="ECO:0000256" key="11">
    <source>
        <dbReference type="RuleBase" id="RU003357"/>
    </source>
</evidence>
<keyword evidence="4 10" id="KW-0812">Transmembrane</keyword>
<dbReference type="GO" id="GO:0009279">
    <property type="term" value="C:cell outer membrane"/>
    <property type="evidence" value="ECO:0007669"/>
    <property type="project" value="UniProtKB-SubCell"/>
</dbReference>
<evidence type="ECO:0000256" key="1">
    <source>
        <dbReference type="ARBA" id="ARBA00004571"/>
    </source>
</evidence>
<dbReference type="GO" id="GO:0044718">
    <property type="term" value="P:siderophore transmembrane transport"/>
    <property type="evidence" value="ECO:0007669"/>
    <property type="project" value="TreeGrafter"/>
</dbReference>
<evidence type="ECO:0000256" key="8">
    <source>
        <dbReference type="ARBA" id="ARBA00023170"/>
    </source>
</evidence>
<dbReference type="GO" id="GO:0015344">
    <property type="term" value="F:siderophore uptake transmembrane transporter activity"/>
    <property type="evidence" value="ECO:0007669"/>
    <property type="project" value="TreeGrafter"/>
</dbReference>
<dbReference type="EMBL" id="CP003587">
    <property type="protein sequence ID" value="AGY59568.1"/>
    <property type="molecule type" value="Genomic_DNA"/>
</dbReference>
<evidence type="ECO:0000313" key="17">
    <source>
        <dbReference type="Proteomes" id="UP000017396"/>
    </source>
</evidence>